<dbReference type="STRING" id="278856.A0A212EHN5"/>
<evidence type="ECO:0000256" key="1">
    <source>
        <dbReference type="SAM" id="MobiDB-lite"/>
    </source>
</evidence>
<keyword evidence="2" id="KW-0067">ATP-binding</keyword>
<keyword evidence="2" id="KW-0378">Hydrolase</keyword>
<dbReference type="InParanoid" id="A0A212EHN5"/>
<reference evidence="2 3" key="1">
    <citation type="journal article" date="2011" name="Cell">
        <title>The monarch butterfly genome yields insights into long-distance migration.</title>
        <authorList>
            <person name="Zhan S."/>
            <person name="Merlin C."/>
            <person name="Boore J.L."/>
            <person name="Reppert S.M."/>
        </authorList>
    </citation>
    <scope>NUCLEOTIDE SEQUENCE [LARGE SCALE GENOMIC DNA]</scope>
    <source>
        <strain evidence="2">F-2</strain>
    </source>
</reference>
<sequence length="173" mass="19684">MVHPVFSENTSSGGYILHSSFDCLKIVDDVQHPTFQAACRAQHLLDDDHQWDDALNEAYISDSPHRLRHLFSAMLIFCSLSNATELWRKYKNNLAEDYFRDIHRVTAGVVNDIQREDVLNRCLNEIQHIVLSIGGETLSGYGLPEPVSNEERGSEEYSSETNYDSIELSNILP</sequence>
<gene>
    <name evidence="2" type="ORF">KGM_205216</name>
</gene>
<dbReference type="KEGG" id="dpl:KGM_205216"/>
<keyword evidence="2" id="KW-0547">Nucleotide-binding</keyword>
<name>A0A212EHN5_DANPL</name>
<keyword evidence="2" id="KW-0347">Helicase</keyword>
<keyword evidence="3" id="KW-1185">Reference proteome</keyword>
<dbReference type="PANTHER" id="PTHR10492">
    <property type="match status" value="1"/>
</dbReference>
<dbReference type="AlphaFoldDB" id="A0A212EHN5"/>
<organism evidence="2 3">
    <name type="scientific">Danaus plexippus plexippus</name>
    <dbReference type="NCBI Taxonomy" id="278856"/>
    <lineage>
        <taxon>Eukaryota</taxon>
        <taxon>Metazoa</taxon>
        <taxon>Ecdysozoa</taxon>
        <taxon>Arthropoda</taxon>
        <taxon>Hexapoda</taxon>
        <taxon>Insecta</taxon>
        <taxon>Pterygota</taxon>
        <taxon>Neoptera</taxon>
        <taxon>Endopterygota</taxon>
        <taxon>Lepidoptera</taxon>
        <taxon>Glossata</taxon>
        <taxon>Ditrysia</taxon>
        <taxon>Papilionoidea</taxon>
        <taxon>Nymphalidae</taxon>
        <taxon>Danainae</taxon>
        <taxon>Danaini</taxon>
        <taxon>Danaina</taxon>
        <taxon>Danaus</taxon>
        <taxon>Danaus</taxon>
    </lineage>
</organism>
<evidence type="ECO:0000313" key="3">
    <source>
        <dbReference type="Proteomes" id="UP000007151"/>
    </source>
</evidence>
<feature type="region of interest" description="Disordered" evidence="1">
    <location>
        <begin position="142"/>
        <end position="173"/>
    </location>
</feature>
<dbReference type="EMBL" id="AGBW02014842">
    <property type="protein sequence ID" value="OWR40998.1"/>
    <property type="molecule type" value="Genomic_DNA"/>
</dbReference>
<proteinExistence type="predicted"/>
<feature type="compositionally biased region" description="Polar residues" evidence="1">
    <location>
        <begin position="159"/>
        <end position="173"/>
    </location>
</feature>
<dbReference type="PANTHER" id="PTHR10492:SF57">
    <property type="entry name" value="ATP-DEPENDENT DNA HELICASE"/>
    <property type="match status" value="1"/>
</dbReference>
<dbReference type="GO" id="GO:0004386">
    <property type="term" value="F:helicase activity"/>
    <property type="evidence" value="ECO:0007669"/>
    <property type="project" value="UniProtKB-KW"/>
</dbReference>
<dbReference type="Proteomes" id="UP000007151">
    <property type="component" value="Unassembled WGS sequence"/>
</dbReference>
<evidence type="ECO:0000313" key="2">
    <source>
        <dbReference type="EMBL" id="OWR40998.1"/>
    </source>
</evidence>
<dbReference type="eggNOG" id="KOG0987">
    <property type="taxonomic scope" value="Eukaryota"/>
</dbReference>
<accession>A0A212EHN5</accession>
<protein>
    <submittedName>
        <fullName evidence="2">DNA helicase</fullName>
    </submittedName>
</protein>
<comment type="caution">
    <text evidence="2">The sequence shown here is derived from an EMBL/GenBank/DDBJ whole genome shotgun (WGS) entry which is preliminary data.</text>
</comment>